<keyword evidence="3" id="KW-1185">Reference proteome</keyword>
<evidence type="ECO:0000256" key="1">
    <source>
        <dbReference type="SAM" id="Phobius"/>
    </source>
</evidence>
<dbReference type="RefSeq" id="WP_079712246.1">
    <property type="nucleotide sequence ID" value="NZ_FUZC01000003.1"/>
</dbReference>
<dbReference type="AlphaFoldDB" id="A0A2N0TSD8"/>
<comment type="caution">
    <text evidence="2">The sequence shown here is derived from an EMBL/GenBank/DDBJ whole genome shotgun (WGS) entry which is preliminary data.</text>
</comment>
<evidence type="ECO:0000313" key="2">
    <source>
        <dbReference type="EMBL" id="PKD17657.1"/>
    </source>
</evidence>
<name>A0A2N0TSD8_9FLAO</name>
<protein>
    <submittedName>
        <fullName evidence="2">Uncharacterized protein</fullName>
    </submittedName>
</protein>
<organism evidence="2 3">
    <name type="scientific">Salegentibacter salinarum</name>
    <dbReference type="NCBI Taxonomy" id="447422"/>
    <lineage>
        <taxon>Bacteria</taxon>
        <taxon>Pseudomonadati</taxon>
        <taxon>Bacteroidota</taxon>
        <taxon>Flavobacteriia</taxon>
        <taxon>Flavobacteriales</taxon>
        <taxon>Flavobacteriaceae</taxon>
        <taxon>Salegentibacter</taxon>
    </lineage>
</organism>
<proteinExistence type="predicted"/>
<dbReference type="EMBL" id="LKTS01000034">
    <property type="protein sequence ID" value="PKD17657.1"/>
    <property type="molecule type" value="Genomic_DNA"/>
</dbReference>
<keyword evidence="1" id="KW-0472">Membrane</keyword>
<feature type="transmembrane region" description="Helical" evidence="1">
    <location>
        <begin position="294"/>
        <end position="314"/>
    </location>
</feature>
<feature type="transmembrane region" description="Helical" evidence="1">
    <location>
        <begin position="370"/>
        <end position="389"/>
    </location>
</feature>
<reference evidence="2 3" key="1">
    <citation type="submission" date="2015-10" db="EMBL/GenBank/DDBJ databases">
        <title>Draft genome sequence of Salegentibacter salinarum KCTC 12975.</title>
        <authorList>
            <person name="Lin W."/>
            <person name="Zheng Q."/>
        </authorList>
    </citation>
    <scope>NUCLEOTIDE SEQUENCE [LARGE SCALE GENOMIC DNA]</scope>
    <source>
        <strain evidence="2 3">KCTC 12975</strain>
    </source>
</reference>
<sequence>MIEIQKKLLEFIHALKYELKSDYIHFPFNQPLQEFLDDKKIDKEKIRDKELNIQYKDLGFKIYNSQEDFLTIDNVKRNEDVLIIDYDGKTLSKISTEIFVDFVSQENYYFFKNAQSFLEFIELIKSKDKESEDGFHFIDYVNDVTRKIVITSLKERSRLILNYDKKIPNFDPLFDYSNALLQFEKCFDSEKNNLPRFLKSSLIEQAQRYDSKERMKLLFQNLDKVIEDAKITFEVYINNLSIDQIRKDYDEYKSKYFSEVSDILKKITQQIIGFPIVVASTLFALQRIKDNNDFLYVLAIVLFLTTIYLILLLNMNFRDLDYIKHLSKEDYKTLEKNRFFTKFPEQIESFKKIKSRVSTRITNLEIICESYFWILSVGHTFIIGLILNYLGLNSTALFMICLGILFLMGITKNKVWQEKNVA</sequence>
<dbReference type="Proteomes" id="UP000232673">
    <property type="component" value="Unassembled WGS sequence"/>
</dbReference>
<keyword evidence="1" id="KW-0812">Transmembrane</keyword>
<keyword evidence="1" id="KW-1133">Transmembrane helix</keyword>
<gene>
    <name evidence="2" type="ORF">APR41_05465</name>
</gene>
<feature type="transmembrane region" description="Helical" evidence="1">
    <location>
        <begin position="395"/>
        <end position="411"/>
    </location>
</feature>
<dbReference type="OrthoDB" id="1321990at2"/>
<evidence type="ECO:0000313" key="3">
    <source>
        <dbReference type="Proteomes" id="UP000232673"/>
    </source>
</evidence>
<accession>A0A2N0TSD8</accession>